<keyword evidence="12" id="KW-1185">Reference proteome</keyword>
<keyword evidence="5 9" id="KW-0297">G-protein coupled receptor</keyword>
<feature type="transmembrane region" description="Helical" evidence="10">
    <location>
        <begin position="141"/>
        <end position="158"/>
    </location>
</feature>
<dbReference type="PRINTS" id="PR00237">
    <property type="entry name" value="GPCRRHODOPSN"/>
</dbReference>
<dbReference type="PROSITE" id="PS50262">
    <property type="entry name" value="G_PROTEIN_RECEP_F1_2"/>
    <property type="match status" value="1"/>
</dbReference>
<evidence type="ECO:0000256" key="3">
    <source>
        <dbReference type="ARBA" id="ARBA00022692"/>
    </source>
</evidence>
<evidence type="ECO:0000256" key="4">
    <source>
        <dbReference type="ARBA" id="ARBA00022989"/>
    </source>
</evidence>
<comment type="similarity">
    <text evidence="9">Belongs to the G-protein coupled receptor 1 family.</text>
</comment>
<dbReference type="InterPro" id="IPR000276">
    <property type="entry name" value="GPCR_Rhodpsn"/>
</dbReference>
<keyword evidence="3 9" id="KW-0812">Transmembrane</keyword>
<dbReference type="GO" id="GO:0004930">
    <property type="term" value="F:G protein-coupled receptor activity"/>
    <property type="evidence" value="ECO:0007669"/>
    <property type="project" value="UniProtKB-KW"/>
</dbReference>
<dbReference type="RefSeq" id="XP_025069674.1">
    <property type="nucleotide sequence ID" value="XM_025213889.1"/>
</dbReference>
<feature type="transmembrane region" description="Helical" evidence="10">
    <location>
        <begin position="273"/>
        <end position="292"/>
    </location>
</feature>
<evidence type="ECO:0000256" key="1">
    <source>
        <dbReference type="ARBA" id="ARBA00002936"/>
    </source>
</evidence>
<protein>
    <recommendedName>
        <fullName evidence="10">Olfactory receptor</fullName>
    </recommendedName>
</protein>
<dbReference type="InterPro" id="IPR017452">
    <property type="entry name" value="GPCR_Rhodpsn_7TM"/>
</dbReference>
<name>A0A3Q0HCC3_ALLSI</name>
<dbReference type="InParanoid" id="A0A3Q0HCC3"/>
<keyword evidence="7 9" id="KW-0675">Receptor</keyword>
<feature type="transmembrane region" description="Helical" evidence="10">
    <location>
        <begin position="26"/>
        <end position="48"/>
    </location>
</feature>
<feature type="domain" description="G-protein coupled receptors family 1 profile" evidence="11">
    <location>
        <begin position="41"/>
        <end position="290"/>
    </location>
</feature>
<dbReference type="Gene3D" id="1.20.1070.10">
    <property type="entry name" value="Rhodopsin 7-helix transmembrane proteins"/>
    <property type="match status" value="1"/>
</dbReference>
<reference evidence="13" key="1">
    <citation type="submission" date="2025-08" db="UniProtKB">
        <authorList>
            <consortium name="RefSeq"/>
        </authorList>
    </citation>
    <scope>IDENTIFICATION</scope>
</reference>
<gene>
    <name evidence="13" type="primary">LOC112551678</name>
</gene>
<proteinExistence type="inferred from homology"/>
<dbReference type="SUPFAM" id="SSF81321">
    <property type="entry name" value="Family A G protein-coupled receptor-like"/>
    <property type="match status" value="1"/>
</dbReference>
<keyword evidence="10" id="KW-0716">Sensory transduction</keyword>
<sequence length="312" mass="35291">MAGENFTMVSGFILQGFSAHPEMQDAIFGVLLVIYVITLVGNLGMIVLISIDPRLHTPMYFFLCQLSCVEICHSSNIIPKALENLLWGSKYISVAECFIQMYIFTVCSSSECFFLSLMAYDRYIAICNPLLYTVVMSSKQCLKLATALHVTAFIYSILHGAWIRSLSFCHTNVIDHFFCEIPSLLKLSCSNTHRYEVVLLFTAILHIVGSNLIIMGSYAYILSTILRMRSAEGRKKTFSTCASHLTDVIAFYGTGACAYLQSRTENSQEQDKMASMFYTVVTPMLNPLIYSLRNKEVKDALRRVMCRKMFEK</sequence>
<evidence type="ECO:0000313" key="13">
    <source>
        <dbReference type="RefSeq" id="XP_025069674.1"/>
    </source>
</evidence>
<feature type="transmembrane region" description="Helical" evidence="10">
    <location>
        <begin position="98"/>
        <end position="120"/>
    </location>
</feature>
<comment type="subcellular location">
    <subcellularLocation>
        <location evidence="10">Cell membrane</location>
        <topology evidence="10">Multi-pass membrane protein</topology>
    </subcellularLocation>
    <subcellularLocation>
        <location evidence="2">Membrane</location>
        <topology evidence="2">Multi-pass membrane protein</topology>
    </subcellularLocation>
</comment>
<dbReference type="GO" id="GO:0005886">
    <property type="term" value="C:plasma membrane"/>
    <property type="evidence" value="ECO:0007669"/>
    <property type="project" value="UniProtKB-SubCell"/>
</dbReference>
<dbReference type="Proteomes" id="UP000189705">
    <property type="component" value="Unplaced"/>
</dbReference>
<evidence type="ECO:0000256" key="7">
    <source>
        <dbReference type="ARBA" id="ARBA00023170"/>
    </source>
</evidence>
<evidence type="ECO:0000256" key="9">
    <source>
        <dbReference type="RuleBase" id="RU000688"/>
    </source>
</evidence>
<accession>A0A3Q0HCC3</accession>
<dbReference type="GO" id="GO:0004984">
    <property type="term" value="F:olfactory receptor activity"/>
    <property type="evidence" value="ECO:0007669"/>
    <property type="project" value="InterPro"/>
</dbReference>
<dbReference type="Pfam" id="PF13853">
    <property type="entry name" value="7tm_4"/>
    <property type="match status" value="1"/>
</dbReference>
<keyword evidence="10" id="KW-1003">Cell membrane</keyword>
<keyword evidence="6 10" id="KW-0472">Membrane</keyword>
<dbReference type="GeneID" id="112551678"/>
<evidence type="ECO:0000259" key="11">
    <source>
        <dbReference type="PROSITE" id="PS50262"/>
    </source>
</evidence>
<keyword evidence="10" id="KW-0552">Olfaction</keyword>
<dbReference type="KEGG" id="asn:112551678"/>
<evidence type="ECO:0000256" key="6">
    <source>
        <dbReference type="ARBA" id="ARBA00023136"/>
    </source>
</evidence>
<feature type="transmembrane region" description="Helical" evidence="10">
    <location>
        <begin position="197"/>
        <end position="221"/>
    </location>
</feature>
<dbReference type="AlphaFoldDB" id="A0A3Q0HCC3"/>
<feature type="transmembrane region" description="Helical" evidence="10">
    <location>
        <begin position="242"/>
        <end position="261"/>
    </location>
</feature>
<dbReference type="InterPro" id="IPR000725">
    <property type="entry name" value="Olfact_rcpt"/>
</dbReference>
<dbReference type="FunFam" id="1.20.1070.10:FF:000003">
    <property type="entry name" value="Olfactory receptor"/>
    <property type="match status" value="1"/>
</dbReference>
<evidence type="ECO:0000256" key="10">
    <source>
        <dbReference type="RuleBase" id="RU363047"/>
    </source>
</evidence>
<dbReference type="CDD" id="cd15411">
    <property type="entry name" value="7tmA_OR8H-like"/>
    <property type="match status" value="1"/>
</dbReference>
<organism evidence="12 13">
    <name type="scientific">Alligator sinensis</name>
    <name type="common">Chinese alligator</name>
    <dbReference type="NCBI Taxonomy" id="38654"/>
    <lineage>
        <taxon>Eukaryota</taxon>
        <taxon>Metazoa</taxon>
        <taxon>Chordata</taxon>
        <taxon>Craniata</taxon>
        <taxon>Vertebrata</taxon>
        <taxon>Euteleostomi</taxon>
        <taxon>Archelosauria</taxon>
        <taxon>Archosauria</taxon>
        <taxon>Crocodylia</taxon>
        <taxon>Alligatoridae</taxon>
        <taxon>Alligatorinae</taxon>
        <taxon>Alligator</taxon>
    </lineage>
</organism>
<evidence type="ECO:0000313" key="12">
    <source>
        <dbReference type="Proteomes" id="UP000189705"/>
    </source>
</evidence>
<comment type="function">
    <text evidence="1">Odorant receptor.</text>
</comment>
<evidence type="ECO:0000256" key="5">
    <source>
        <dbReference type="ARBA" id="ARBA00023040"/>
    </source>
</evidence>
<evidence type="ECO:0000256" key="2">
    <source>
        <dbReference type="ARBA" id="ARBA00004141"/>
    </source>
</evidence>
<evidence type="ECO:0000256" key="8">
    <source>
        <dbReference type="ARBA" id="ARBA00023224"/>
    </source>
</evidence>
<keyword evidence="8 9" id="KW-0807">Transducer</keyword>
<dbReference type="PANTHER" id="PTHR48018">
    <property type="entry name" value="OLFACTORY RECEPTOR"/>
    <property type="match status" value="1"/>
</dbReference>
<dbReference type="PROSITE" id="PS00237">
    <property type="entry name" value="G_PROTEIN_RECEP_F1_1"/>
    <property type="match status" value="1"/>
</dbReference>
<dbReference type="PRINTS" id="PR00245">
    <property type="entry name" value="OLFACTORYR"/>
</dbReference>
<keyword evidence="4 10" id="KW-1133">Transmembrane helix</keyword>